<evidence type="ECO:0000256" key="1">
    <source>
        <dbReference type="ARBA" id="ARBA00007090"/>
    </source>
</evidence>
<sequence>MTEQYRSRTERRKMKKNPKKTKRKKGMVKRIFTALLLIFLIFFIAGTVTVFAMLRGTPELNPELLKDPVSSNIYDKDDEEIATVSGEENREFASIQDTPELVQNATLAIEDVRFREHFGLDIRRIGGAVLANFREGFGSEGASTITQQVIKRSFLTPEKTLKRKVQEAYLAVKLEQNYSKDQILEMYLNKIYYGKGAYGIKTAAETYFQKELDELTLSEAALLAGLPQRPNYYDPTKNPEAAEKRRNTVIAAMVKYGFINEAQAEEAKEIKVADMLNPKEKEPRKYEAFIDQVIREIEEVEGLSERDIYESGLKIYTTLDVSAQENTEKTLKDDAMFPDDKFQAGVVLVDTETGEVRAIGGGRNKKKGNFNYAIQSKRQPGSAIKPILDYGPAIEHLKWSTGKIIKDEKLVINGHEIRNWDRSHRGQVSMRKALEQSYNVPAVNTFLEVGADKAKEFAANLGIEPKEELEPAYAIGGFKHGISPLQLAGAYAAFGNEGIYHKPHTVRKIVFPDGREIDNTPEPVAAMSDYTAYMITDMLKDVVRKGTGTRARVPNLPMAGKTGTTNPPPNITHGTTDGWFAGYTTRYAAAVWTGYDKTTQEQYVKEGSTIAQRIFKDVMSHASEGIDTPDFKKPDSVIEVALEAGTEKKPSPFTPKDKIVYELFVRGTGPSGISQTYNKLGAPTGLSASYNEESNSITLSWNHAKEGNVSFAISMSVDGGEATSLPSTGGLSISVPNVQAGSTYQFQVVAIDESTNQKSDPASASIKIPDPTDEEETPPENTEPEPPTNEEEQPSPPHNDNQEQENGNNNNNGENGEKTDQEKKKPGDQTNEENENTETNTKPEQPPTPPRKEEEE</sequence>
<evidence type="ECO:0000256" key="7">
    <source>
        <dbReference type="ARBA" id="ARBA00022801"/>
    </source>
</evidence>
<keyword evidence="17" id="KW-1185">Reference proteome</keyword>
<dbReference type="Pfam" id="PF00041">
    <property type="entry name" value="fn3"/>
    <property type="match status" value="1"/>
</dbReference>
<dbReference type="SUPFAM" id="SSF53955">
    <property type="entry name" value="Lysozyme-like"/>
    <property type="match status" value="1"/>
</dbReference>
<evidence type="ECO:0000313" key="16">
    <source>
        <dbReference type="EMBL" id="PWA08903.1"/>
    </source>
</evidence>
<comment type="similarity">
    <text evidence="2">In the N-terminal section; belongs to the glycosyltransferase 51 family.</text>
</comment>
<dbReference type="SUPFAM" id="SSF56601">
    <property type="entry name" value="beta-lactamase/transpeptidase-like"/>
    <property type="match status" value="1"/>
</dbReference>
<dbReference type="GO" id="GO:0009252">
    <property type="term" value="P:peptidoglycan biosynthetic process"/>
    <property type="evidence" value="ECO:0007669"/>
    <property type="project" value="UniProtKB-KW"/>
</dbReference>
<dbReference type="InterPro" id="IPR050396">
    <property type="entry name" value="Glycosyltr_51/Transpeptidase"/>
</dbReference>
<comment type="catalytic activity">
    <reaction evidence="12">
        <text>Preferential cleavage: (Ac)2-L-Lys-D-Ala-|-D-Ala. Also transpeptidation of peptidyl-alanyl moieties that are N-acyl substituents of D-alanine.</text>
        <dbReference type="EC" id="3.4.16.4"/>
    </reaction>
</comment>
<feature type="compositionally biased region" description="Low complexity" evidence="14">
    <location>
        <begin position="804"/>
        <end position="814"/>
    </location>
</feature>
<feature type="region of interest" description="Disordered" evidence="14">
    <location>
        <begin position="1"/>
        <end position="24"/>
    </location>
</feature>
<evidence type="ECO:0000256" key="9">
    <source>
        <dbReference type="ARBA" id="ARBA00022984"/>
    </source>
</evidence>
<dbReference type="InterPro" id="IPR012338">
    <property type="entry name" value="Beta-lactam/transpept-like"/>
</dbReference>
<dbReference type="GO" id="GO:0030288">
    <property type="term" value="C:outer membrane-bounded periplasmic space"/>
    <property type="evidence" value="ECO:0007669"/>
    <property type="project" value="TreeGrafter"/>
</dbReference>
<evidence type="ECO:0000256" key="14">
    <source>
        <dbReference type="SAM" id="MobiDB-lite"/>
    </source>
</evidence>
<keyword evidence="7" id="KW-0378">Hydrolase</keyword>
<dbReference type="GO" id="GO:0071555">
    <property type="term" value="P:cell wall organization"/>
    <property type="evidence" value="ECO:0007669"/>
    <property type="project" value="UniProtKB-KW"/>
</dbReference>
<feature type="domain" description="Fibronectin type-III" evidence="15">
    <location>
        <begin position="682"/>
        <end position="772"/>
    </location>
</feature>
<dbReference type="FunFam" id="1.10.3810.10:FF:000001">
    <property type="entry name" value="Penicillin-binding protein 1A"/>
    <property type="match status" value="1"/>
</dbReference>
<keyword evidence="5" id="KW-0328">Glycosyltransferase</keyword>
<dbReference type="RefSeq" id="WP_116555555.1">
    <property type="nucleotide sequence ID" value="NZ_QCZG01000033.1"/>
</dbReference>
<proteinExistence type="inferred from homology"/>
<dbReference type="EMBL" id="QCZG01000033">
    <property type="protein sequence ID" value="PWA08903.1"/>
    <property type="molecule type" value="Genomic_DNA"/>
</dbReference>
<evidence type="ECO:0000256" key="12">
    <source>
        <dbReference type="ARBA" id="ARBA00034000"/>
    </source>
</evidence>
<dbReference type="InterPro" id="IPR001460">
    <property type="entry name" value="PCN-bd_Tpept"/>
</dbReference>
<dbReference type="PANTHER" id="PTHR32282:SF29">
    <property type="entry name" value="PENICILLIN-BINDING PROTEIN 1A"/>
    <property type="match status" value="1"/>
</dbReference>
<dbReference type="Gene3D" id="1.10.3810.10">
    <property type="entry name" value="Biosynthetic peptidoglycan transglycosylase-like"/>
    <property type="match status" value="1"/>
</dbReference>
<feature type="compositionally biased region" description="Basic and acidic residues" evidence="14">
    <location>
        <begin position="815"/>
        <end position="827"/>
    </location>
</feature>
<protein>
    <submittedName>
        <fullName evidence="16">Penicillin-binding protein</fullName>
    </submittedName>
</protein>
<evidence type="ECO:0000256" key="13">
    <source>
        <dbReference type="ARBA" id="ARBA00049902"/>
    </source>
</evidence>
<evidence type="ECO:0000256" key="2">
    <source>
        <dbReference type="ARBA" id="ARBA00007739"/>
    </source>
</evidence>
<dbReference type="GO" id="GO:0008658">
    <property type="term" value="F:penicillin binding"/>
    <property type="evidence" value="ECO:0007669"/>
    <property type="project" value="InterPro"/>
</dbReference>
<dbReference type="Proteomes" id="UP000245998">
    <property type="component" value="Unassembled WGS sequence"/>
</dbReference>
<keyword evidence="9" id="KW-0573">Peptidoglycan synthesis</keyword>
<dbReference type="OrthoDB" id="9766909at2"/>
<dbReference type="AlphaFoldDB" id="A0A2U1JVQ1"/>
<dbReference type="SUPFAM" id="SSF49265">
    <property type="entry name" value="Fibronectin type III"/>
    <property type="match status" value="1"/>
</dbReference>
<gene>
    <name evidence="16" type="ORF">DCC39_14175</name>
</gene>
<dbReference type="InterPro" id="IPR036116">
    <property type="entry name" value="FN3_sf"/>
</dbReference>
<dbReference type="NCBIfam" id="TIGR02074">
    <property type="entry name" value="PBP_1a_fam"/>
    <property type="match status" value="1"/>
</dbReference>
<keyword evidence="11" id="KW-0961">Cell wall biogenesis/degradation</keyword>
<dbReference type="InterPro" id="IPR013783">
    <property type="entry name" value="Ig-like_fold"/>
</dbReference>
<feature type="region of interest" description="Disordered" evidence="14">
    <location>
        <begin position="551"/>
        <end position="571"/>
    </location>
</feature>
<dbReference type="GO" id="GO:0008955">
    <property type="term" value="F:peptidoglycan glycosyltransferase activity"/>
    <property type="evidence" value="ECO:0007669"/>
    <property type="project" value="UniProtKB-EC"/>
</dbReference>
<dbReference type="Gene3D" id="3.40.710.10">
    <property type="entry name" value="DD-peptidase/beta-lactamase superfamily"/>
    <property type="match status" value="1"/>
</dbReference>
<dbReference type="PANTHER" id="PTHR32282">
    <property type="entry name" value="BINDING PROTEIN TRANSPEPTIDASE, PUTATIVE-RELATED"/>
    <property type="match status" value="1"/>
</dbReference>
<dbReference type="InterPro" id="IPR003961">
    <property type="entry name" value="FN3_dom"/>
</dbReference>
<reference evidence="16 17" key="1">
    <citation type="submission" date="2018-04" db="EMBL/GenBank/DDBJ databases">
        <title>Camelliibacillus theae gen. nov., sp. nov., isolated from Pu'er tea.</title>
        <authorList>
            <person name="Niu L."/>
        </authorList>
    </citation>
    <scope>NUCLEOTIDE SEQUENCE [LARGE SCALE GENOMIC DNA]</scope>
    <source>
        <strain evidence="16 17">T8</strain>
    </source>
</reference>
<keyword evidence="6" id="KW-0808">Transferase</keyword>
<dbReference type="Gene3D" id="2.60.40.10">
    <property type="entry name" value="Immunoglobulins"/>
    <property type="match status" value="1"/>
</dbReference>
<feature type="region of interest" description="Disordered" evidence="14">
    <location>
        <begin position="755"/>
        <end position="856"/>
    </location>
</feature>
<dbReference type="GO" id="GO:0009002">
    <property type="term" value="F:serine-type D-Ala-D-Ala carboxypeptidase activity"/>
    <property type="evidence" value="ECO:0007669"/>
    <property type="project" value="UniProtKB-EC"/>
</dbReference>
<comment type="caution">
    <text evidence="16">The sequence shown here is derived from an EMBL/GenBank/DDBJ whole genome shotgun (WGS) entry which is preliminary data.</text>
</comment>
<feature type="compositionally biased region" description="Basic residues" evidence="14">
    <location>
        <begin position="9"/>
        <end position="24"/>
    </location>
</feature>
<evidence type="ECO:0000256" key="10">
    <source>
        <dbReference type="ARBA" id="ARBA00023268"/>
    </source>
</evidence>
<keyword evidence="10" id="KW-0511">Multifunctional enzyme</keyword>
<evidence type="ECO:0000313" key="17">
    <source>
        <dbReference type="Proteomes" id="UP000245998"/>
    </source>
</evidence>
<keyword evidence="8" id="KW-0133">Cell shape</keyword>
<keyword evidence="4" id="KW-0645">Protease</keyword>
<evidence type="ECO:0000256" key="11">
    <source>
        <dbReference type="ARBA" id="ARBA00023316"/>
    </source>
</evidence>
<evidence type="ECO:0000256" key="8">
    <source>
        <dbReference type="ARBA" id="ARBA00022960"/>
    </source>
</evidence>
<evidence type="ECO:0000259" key="15">
    <source>
        <dbReference type="PROSITE" id="PS50853"/>
    </source>
</evidence>
<dbReference type="InterPro" id="IPR023346">
    <property type="entry name" value="Lysozyme-like_dom_sf"/>
</dbReference>
<dbReference type="SMART" id="SM00060">
    <property type="entry name" value="FN3"/>
    <property type="match status" value="1"/>
</dbReference>
<dbReference type="GO" id="GO:0006508">
    <property type="term" value="P:proteolysis"/>
    <property type="evidence" value="ECO:0007669"/>
    <property type="project" value="UniProtKB-KW"/>
</dbReference>
<organism evidence="16 17">
    <name type="scientific">Pueribacillus theae</name>
    <dbReference type="NCBI Taxonomy" id="2171751"/>
    <lineage>
        <taxon>Bacteria</taxon>
        <taxon>Bacillati</taxon>
        <taxon>Bacillota</taxon>
        <taxon>Bacilli</taxon>
        <taxon>Bacillales</taxon>
        <taxon>Bacillaceae</taxon>
        <taxon>Pueribacillus</taxon>
    </lineage>
</organism>
<name>A0A2U1JVQ1_9BACI</name>
<dbReference type="Pfam" id="PF00905">
    <property type="entry name" value="Transpeptidase"/>
    <property type="match status" value="1"/>
</dbReference>
<keyword evidence="3" id="KW-0121">Carboxypeptidase</keyword>
<evidence type="ECO:0000256" key="6">
    <source>
        <dbReference type="ARBA" id="ARBA00022679"/>
    </source>
</evidence>
<comment type="similarity">
    <text evidence="1">In the C-terminal section; belongs to the transpeptidase family.</text>
</comment>
<dbReference type="InterPro" id="IPR036950">
    <property type="entry name" value="PBP_transglycosylase"/>
</dbReference>
<dbReference type="PROSITE" id="PS50853">
    <property type="entry name" value="FN3"/>
    <property type="match status" value="1"/>
</dbReference>
<evidence type="ECO:0000256" key="3">
    <source>
        <dbReference type="ARBA" id="ARBA00022645"/>
    </source>
</evidence>
<evidence type="ECO:0000256" key="4">
    <source>
        <dbReference type="ARBA" id="ARBA00022670"/>
    </source>
</evidence>
<dbReference type="Pfam" id="PF00912">
    <property type="entry name" value="Transgly"/>
    <property type="match status" value="1"/>
</dbReference>
<evidence type="ECO:0000256" key="5">
    <source>
        <dbReference type="ARBA" id="ARBA00022676"/>
    </source>
</evidence>
<dbReference type="GO" id="GO:0008360">
    <property type="term" value="P:regulation of cell shape"/>
    <property type="evidence" value="ECO:0007669"/>
    <property type="project" value="UniProtKB-KW"/>
</dbReference>
<dbReference type="InterPro" id="IPR001264">
    <property type="entry name" value="Glyco_trans_51"/>
</dbReference>
<accession>A0A2U1JVQ1</accession>
<comment type="catalytic activity">
    <reaction evidence="13">
        <text>[GlcNAc-(1-&gt;4)-Mur2Ac(oyl-L-Ala-gamma-D-Glu-L-Lys-D-Ala-D-Ala)](n)-di-trans,octa-cis-undecaprenyl diphosphate + beta-D-GlcNAc-(1-&gt;4)-Mur2Ac(oyl-L-Ala-gamma-D-Glu-L-Lys-D-Ala-D-Ala)-di-trans,octa-cis-undecaprenyl diphosphate = [GlcNAc-(1-&gt;4)-Mur2Ac(oyl-L-Ala-gamma-D-Glu-L-Lys-D-Ala-D-Ala)](n+1)-di-trans,octa-cis-undecaprenyl diphosphate + di-trans,octa-cis-undecaprenyl diphosphate + H(+)</text>
        <dbReference type="Rhea" id="RHEA:23708"/>
        <dbReference type="Rhea" id="RHEA-COMP:9602"/>
        <dbReference type="Rhea" id="RHEA-COMP:9603"/>
        <dbReference type="ChEBI" id="CHEBI:15378"/>
        <dbReference type="ChEBI" id="CHEBI:58405"/>
        <dbReference type="ChEBI" id="CHEBI:60033"/>
        <dbReference type="ChEBI" id="CHEBI:78435"/>
        <dbReference type="EC" id="2.4.99.28"/>
    </reaction>
</comment>
<dbReference type="CDD" id="cd00063">
    <property type="entry name" value="FN3"/>
    <property type="match status" value="1"/>
</dbReference>